<evidence type="ECO:0000313" key="4">
    <source>
        <dbReference type="EMBL" id="AEB12336.1"/>
    </source>
</evidence>
<dbReference type="Proteomes" id="UP000007030">
    <property type="component" value="Chromosome"/>
</dbReference>
<accession>F2NK87</accession>
<name>F2NK87_MARHT</name>
<dbReference type="EMBL" id="CP002630">
    <property type="protein sequence ID" value="AEB12336.1"/>
    <property type="molecule type" value="Genomic_DNA"/>
</dbReference>
<dbReference type="InterPro" id="IPR036906">
    <property type="entry name" value="ATPase_V1_fsu_sf"/>
</dbReference>
<keyword evidence="3" id="KW-0406">Ion transport</keyword>
<evidence type="ECO:0000256" key="2">
    <source>
        <dbReference type="ARBA" id="ARBA00022448"/>
    </source>
</evidence>
<dbReference type="KEGG" id="mhd:Marky_1601"/>
<dbReference type="Gene3D" id="3.40.50.10580">
    <property type="entry name" value="ATPase, V1 complex, subunit F"/>
    <property type="match status" value="1"/>
</dbReference>
<dbReference type="HOGENOM" id="CLU_135754_2_0_0"/>
<proteinExistence type="inferred from homology"/>
<protein>
    <submittedName>
        <fullName evidence="4">Vacuolar H+transporting two-sector ATPase F subunit</fullName>
    </submittedName>
</protein>
<dbReference type="OrthoDB" id="32611at2"/>
<sequence length="109" mass="11875">MKIAVLTDPETATGFRMAGLEVAVASTAEEATQVLTGLIEQDAYALVAVNEALLPDPHKAVARAMRGRDLPVLLPFPSLRFAFGEAEGDEVEAYMRRLVRETIGYEIKL</sequence>
<evidence type="ECO:0000256" key="3">
    <source>
        <dbReference type="ARBA" id="ARBA00023065"/>
    </source>
</evidence>
<evidence type="ECO:0000313" key="5">
    <source>
        <dbReference type="Proteomes" id="UP000007030"/>
    </source>
</evidence>
<dbReference type="SUPFAM" id="SSF159468">
    <property type="entry name" value="AtpF-like"/>
    <property type="match status" value="1"/>
</dbReference>
<dbReference type="STRING" id="869210.Marky_1601"/>
<dbReference type="eggNOG" id="COG1436">
    <property type="taxonomic scope" value="Bacteria"/>
</dbReference>
<keyword evidence="2" id="KW-0813">Transport</keyword>
<dbReference type="Gene3D" id="6.10.140.810">
    <property type="match status" value="1"/>
</dbReference>
<dbReference type="AlphaFoldDB" id="F2NK87"/>
<dbReference type="Pfam" id="PF01990">
    <property type="entry name" value="ATP-synt_F"/>
    <property type="match status" value="1"/>
</dbReference>
<evidence type="ECO:0000256" key="1">
    <source>
        <dbReference type="ARBA" id="ARBA00010148"/>
    </source>
</evidence>
<comment type="similarity">
    <text evidence="1">Belongs to the V-ATPase F subunit family.</text>
</comment>
<keyword evidence="5" id="KW-1185">Reference proteome</keyword>
<dbReference type="InterPro" id="IPR008218">
    <property type="entry name" value="ATPase_V1-cplx_f_g_su"/>
</dbReference>
<gene>
    <name evidence="4" type="ordered locus">Marky_1601</name>
</gene>
<organism evidence="4 5">
    <name type="scientific">Marinithermus hydrothermalis (strain DSM 14884 / JCM 11576 / T1)</name>
    <dbReference type="NCBI Taxonomy" id="869210"/>
    <lineage>
        <taxon>Bacteria</taxon>
        <taxon>Thermotogati</taxon>
        <taxon>Deinococcota</taxon>
        <taxon>Deinococci</taxon>
        <taxon>Thermales</taxon>
        <taxon>Thermaceae</taxon>
        <taxon>Marinithermus</taxon>
    </lineage>
</organism>
<dbReference type="GO" id="GO:0046961">
    <property type="term" value="F:proton-transporting ATPase activity, rotational mechanism"/>
    <property type="evidence" value="ECO:0007669"/>
    <property type="project" value="InterPro"/>
</dbReference>
<reference evidence="4 5" key="1">
    <citation type="journal article" date="2012" name="Stand. Genomic Sci.">
        <title>Complete genome sequence of the aerobic, heterotroph Marinithermus hydrothermalis type strain (T1(T)) from a deep-sea hydrothermal vent chimney.</title>
        <authorList>
            <person name="Copeland A."/>
            <person name="Gu W."/>
            <person name="Yasawong M."/>
            <person name="Lapidus A."/>
            <person name="Lucas S."/>
            <person name="Deshpande S."/>
            <person name="Pagani I."/>
            <person name="Tapia R."/>
            <person name="Cheng J.F."/>
            <person name="Goodwin L.A."/>
            <person name="Pitluck S."/>
            <person name="Liolios K."/>
            <person name="Ivanova N."/>
            <person name="Mavromatis K."/>
            <person name="Mikhailova N."/>
            <person name="Pati A."/>
            <person name="Chen A."/>
            <person name="Palaniappan K."/>
            <person name="Land M."/>
            <person name="Pan C."/>
            <person name="Brambilla E.M."/>
            <person name="Rohde M."/>
            <person name="Tindall B.J."/>
            <person name="Sikorski J."/>
            <person name="Goker M."/>
            <person name="Detter J.C."/>
            <person name="Bristow J."/>
            <person name="Eisen J.A."/>
            <person name="Markowitz V."/>
            <person name="Hugenholtz P."/>
            <person name="Kyrpides N.C."/>
            <person name="Klenk H.P."/>
            <person name="Woyke T."/>
        </authorList>
    </citation>
    <scope>NUCLEOTIDE SEQUENCE [LARGE SCALE GENOMIC DNA]</scope>
    <source>
        <strain evidence="5">DSM 14884 / JCM 11576 / T1</strain>
    </source>
</reference>